<accession>A0A644XVY6</accession>
<protein>
    <recommendedName>
        <fullName evidence="2">Secretion system C-terminal sorting domain-containing protein</fullName>
    </recommendedName>
</protein>
<sequence>MRLSILAVLFFVSLAIQANPQGNMVDRLTVNGFYFGKNLVVINPMHGDRFTVESVEVNGNRTSDEINSSVFEIDFSALNLNQGDPVNVSIVYFIGPEKPVVYNPEALDAVSNFSFSSSFLDKKTDKLGWTISGSPGNETFEIEQYRWEKWVRVGTVEAKDSTSLNAYSCKINPHSGKNLFRVKLVDPKGNIAYSAPVKLLSKTAEVMLLKTTVDTEIEFSGETLYQIYDEKGTKKLSGSGSKVDVTTLESGRYWVNYDNKTEQVKKK</sequence>
<evidence type="ECO:0000313" key="1">
    <source>
        <dbReference type="EMBL" id="MPM20386.1"/>
    </source>
</evidence>
<dbReference type="AlphaFoldDB" id="A0A644XVY6"/>
<dbReference type="EMBL" id="VSSQ01003369">
    <property type="protein sequence ID" value="MPM20386.1"/>
    <property type="molecule type" value="Genomic_DNA"/>
</dbReference>
<gene>
    <name evidence="1" type="ORF">SDC9_66816</name>
</gene>
<evidence type="ECO:0008006" key="2">
    <source>
        <dbReference type="Google" id="ProtNLM"/>
    </source>
</evidence>
<proteinExistence type="predicted"/>
<organism evidence="1">
    <name type="scientific">bioreactor metagenome</name>
    <dbReference type="NCBI Taxonomy" id="1076179"/>
    <lineage>
        <taxon>unclassified sequences</taxon>
        <taxon>metagenomes</taxon>
        <taxon>ecological metagenomes</taxon>
    </lineage>
</organism>
<comment type="caution">
    <text evidence="1">The sequence shown here is derived from an EMBL/GenBank/DDBJ whole genome shotgun (WGS) entry which is preliminary data.</text>
</comment>
<name>A0A644XVY6_9ZZZZ</name>
<reference evidence="1" key="1">
    <citation type="submission" date="2019-08" db="EMBL/GenBank/DDBJ databases">
        <authorList>
            <person name="Kucharzyk K."/>
            <person name="Murdoch R.W."/>
            <person name="Higgins S."/>
            <person name="Loffler F."/>
        </authorList>
    </citation>
    <scope>NUCLEOTIDE SEQUENCE</scope>
</reference>